<organism evidence="2 3">
    <name type="scientific">Sphingomonas rhizophila</name>
    <dbReference type="NCBI Taxonomy" id="2071607"/>
    <lineage>
        <taxon>Bacteria</taxon>
        <taxon>Pseudomonadati</taxon>
        <taxon>Pseudomonadota</taxon>
        <taxon>Alphaproteobacteria</taxon>
        <taxon>Sphingomonadales</taxon>
        <taxon>Sphingomonadaceae</taxon>
        <taxon>Sphingomonas</taxon>
    </lineage>
</organism>
<dbReference type="EMBL" id="CP060717">
    <property type="protein sequence ID" value="QNN65954.1"/>
    <property type="molecule type" value="Genomic_DNA"/>
</dbReference>
<evidence type="ECO:0000313" key="2">
    <source>
        <dbReference type="EMBL" id="QNN65954.1"/>
    </source>
</evidence>
<dbReference type="InterPro" id="IPR027417">
    <property type="entry name" value="P-loop_NTPase"/>
</dbReference>
<gene>
    <name evidence="2" type="ORF">H9L12_05440</name>
</gene>
<dbReference type="RefSeq" id="WP_187542939.1">
    <property type="nucleotide sequence ID" value="NZ_CP060717.1"/>
</dbReference>
<dbReference type="GO" id="GO:0016301">
    <property type="term" value="F:kinase activity"/>
    <property type="evidence" value="ECO:0007669"/>
    <property type="project" value="UniProtKB-KW"/>
</dbReference>
<sequence length="257" mass="29309">MPIDLTDFERGEPFAGNHAEALTALQDRLGHLQRAQIAHGKRIMLIVEGWAASGKRDALRGLMAAWDPCQVNVRCPSRMPSNNGRHWLAPYWNGLPVSGEATVFLPSYYRRAIDRRLDGELSEREWIRAMDEVNEFESQQHDHGTLILKLFLHVTGDTQLARLRSRQADPWTRSLVGPDEFSRAEKREASLPLVEDMFAQTDTRWAPWRVVDANDSASRQIAFLQEITAGLEKAIPRIRQRTGRMSYPSRARSRPEG</sequence>
<dbReference type="KEGG" id="srhi:H9L12_05440"/>
<dbReference type="PANTHER" id="PTHR34383:SF3">
    <property type="entry name" value="POLYPHOSPHATE:AMP PHOSPHOTRANSFERASE"/>
    <property type="match status" value="1"/>
</dbReference>
<evidence type="ECO:0000259" key="1">
    <source>
        <dbReference type="Pfam" id="PF03976"/>
    </source>
</evidence>
<name>A0A7G9SDM9_9SPHN</name>
<keyword evidence="2" id="KW-0808">Transferase</keyword>
<dbReference type="PANTHER" id="PTHR34383">
    <property type="entry name" value="POLYPHOSPHATE:AMP PHOSPHOTRANSFERASE-RELATED"/>
    <property type="match status" value="1"/>
</dbReference>
<dbReference type="InterPro" id="IPR022488">
    <property type="entry name" value="PPK2-related"/>
</dbReference>
<dbReference type="Pfam" id="PF03976">
    <property type="entry name" value="PPK2"/>
    <property type="match status" value="1"/>
</dbReference>
<dbReference type="AlphaFoldDB" id="A0A7G9SDM9"/>
<dbReference type="SUPFAM" id="SSF52540">
    <property type="entry name" value="P-loop containing nucleoside triphosphate hydrolases"/>
    <property type="match status" value="1"/>
</dbReference>
<accession>A0A7G9SDM9</accession>
<protein>
    <submittedName>
        <fullName evidence="2">Polyphosphate kinase</fullName>
    </submittedName>
</protein>
<proteinExistence type="predicted"/>
<reference evidence="2 3" key="1">
    <citation type="submission" date="2020-08" db="EMBL/GenBank/DDBJ databases">
        <title>Genome sequence of Sphingomonas rhizophila KACC 19189T.</title>
        <authorList>
            <person name="Hyun D.-W."/>
            <person name="Bae J.-W."/>
        </authorList>
    </citation>
    <scope>NUCLEOTIDE SEQUENCE [LARGE SCALE GENOMIC DNA]</scope>
    <source>
        <strain evidence="2 3">KACC 19189</strain>
    </source>
</reference>
<dbReference type="Gene3D" id="3.40.50.300">
    <property type="entry name" value="P-loop containing nucleotide triphosphate hydrolases"/>
    <property type="match status" value="1"/>
</dbReference>
<keyword evidence="2" id="KW-0418">Kinase</keyword>
<keyword evidence="3" id="KW-1185">Reference proteome</keyword>
<evidence type="ECO:0000313" key="3">
    <source>
        <dbReference type="Proteomes" id="UP000515955"/>
    </source>
</evidence>
<feature type="domain" description="Polyphosphate kinase-2-related" evidence="1">
    <location>
        <begin position="19"/>
        <end position="233"/>
    </location>
</feature>
<dbReference type="Proteomes" id="UP000515955">
    <property type="component" value="Chromosome"/>
</dbReference>